<dbReference type="InterPro" id="IPR001279">
    <property type="entry name" value="Metallo-B-lactamas"/>
</dbReference>
<reference evidence="5 6" key="1">
    <citation type="submission" date="2014-08" db="EMBL/GenBank/DDBJ databases">
        <title>Comparative genomics of the Paenibacillus odorifer group.</title>
        <authorList>
            <person name="den Bakker H.C."/>
            <person name="Tsai Y.-C."/>
            <person name="Martin N."/>
            <person name="Korlach J."/>
            <person name="Wiedmann M."/>
        </authorList>
    </citation>
    <scope>NUCLEOTIDE SEQUENCE [LARGE SCALE GENOMIC DNA]</scope>
    <source>
        <strain evidence="5 6">DSM 1735</strain>
    </source>
</reference>
<dbReference type="PANTHER" id="PTHR42951">
    <property type="entry name" value="METALLO-BETA-LACTAMASE DOMAIN-CONTAINING"/>
    <property type="match status" value="1"/>
</dbReference>
<feature type="domain" description="Metallo-beta-lactamase" evidence="4">
    <location>
        <begin position="22"/>
        <end position="231"/>
    </location>
</feature>
<evidence type="ECO:0000259" key="4">
    <source>
        <dbReference type="SMART" id="SM00849"/>
    </source>
</evidence>
<sequence length="251" mass="27162">MQIAQGIELLEITAEVMGGTDSLYPVLLWDEDHAVLVDTGYPGLLGKFKEAFAHTGVAWSKLDTVVITHQDIDHIGGLPAILSEPHGTIKVLAHPIEQPYIEGERMLLKHTPEAIAAAEAMLPPHVPEEWRRAFLHVLAHPPKAKVDALIEDGQELPVAGGVVVIETPGHSPGHICLYHPASRTLIAGDSLTVKEGVLRGPDPRVTPDMATALSSLRRLAGYEIETVICYHGGLYRGDANRRIAELAEGLH</sequence>
<dbReference type="Gene3D" id="3.60.15.10">
    <property type="entry name" value="Ribonuclease Z/Hydroxyacylglutathione hydrolase-like"/>
    <property type="match status" value="1"/>
</dbReference>
<comment type="function">
    <text evidence="2">Counteracts the endogenous Pycsar antiviral defense system. Phosphodiesterase that enables metal-dependent hydrolysis of host cyclic nucleotide Pycsar defense signals such as cCMP and cUMP.</text>
</comment>
<name>A0A089HQC2_PAEDU</name>
<keyword evidence="6" id="KW-1185">Reference proteome</keyword>
<dbReference type="AlphaFoldDB" id="A0A089HQC2"/>
<dbReference type="RefSeq" id="WP_042206431.1">
    <property type="nucleotide sequence ID" value="NZ_CP009288.1"/>
</dbReference>
<gene>
    <name evidence="5" type="ORF">PDUR_12250</name>
</gene>
<dbReference type="PANTHER" id="PTHR42951:SF15">
    <property type="entry name" value="METALLO-BETA-LACTAMASE SUPERFAMILY PROTEIN"/>
    <property type="match status" value="1"/>
</dbReference>
<evidence type="ECO:0000256" key="3">
    <source>
        <dbReference type="ARBA" id="ARBA00048505"/>
    </source>
</evidence>
<dbReference type="Pfam" id="PF00753">
    <property type="entry name" value="Lactamase_B"/>
    <property type="match status" value="1"/>
</dbReference>
<evidence type="ECO:0000313" key="6">
    <source>
        <dbReference type="Proteomes" id="UP000029409"/>
    </source>
</evidence>
<dbReference type="InterPro" id="IPR050855">
    <property type="entry name" value="NDM-1-like"/>
</dbReference>
<dbReference type="STRING" id="44251.PDUR_12250"/>
<proteinExistence type="predicted"/>
<dbReference type="Proteomes" id="UP000029409">
    <property type="component" value="Chromosome"/>
</dbReference>
<evidence type="ECO:0000256" key="2">
    <source>
        <dbReference type="ARBA" id="ARBA00034301"/>
    </source>
</evidence>
<dbReference type="SUPFAM" id="SSF56281">
    <property type="entry name" value="Metallo-hydrolase/oxidoreductase"/>
    <property type="match status" value="1"/>
</dbReference>
<comment type="catalytic activity">
    <reaction evidence="3">
        <text>3',5'-cyclic UMP + H2O = UMP + H(+)</text>
        <dbReference type="Rhea" id="RHEA:70575"/>
        <dbReference type="ChEBI" id="CHEBI:15377"/>
        <dbReference type="ChEBI" id="CHEBI:15378"/>
        <dbReference type="ChEBI" id="CHEBI:57865"/>
        <dbReference type="ChEBI" id="CHEBI:184387"/>
    </reaction>
    <physiologicalReaction direction="left-to-right" evidence="3">
        <dbReference type="Rhea" id="RHEA:70576"/>
    </physiologicalReaction>
</comment>
<dbReference type="KEGG" id="pdu:PDUR_12250"/>
<dbReference type="GO" id="GO:0016787">
    <property type="term" value="F:hydrolase activity"/>
    <property type="evidence" value="ECO:0007669"/>
    <property type="project" value="UniProtKB-KW"/>
</dbReference>
<dbReference type="eggNOG" id="COG0491">
    <property type="taxonomic scope" value="Bacteria"/>
</dbReference>
<dbReference type="InterPro" id="IPR036866">
    <property type="entry name" value="RibonucZ/Hydroxyglut_hydro"/>
</dbReference>
<keyword evidence="5" id="KW-0378">Hydrolase</keyword>
<dbReference type="CDD" id="cd07721">
    <property type="entry name" value="yflN-like_MBL-fold"/>
    <property type="match status" value="1"/>
</dbReference>
<dbReference type="EMBL" id="CP009288">
    <property type="protein sequence ID" value="AIQ12583.1"/>
    <property type="molecule type" value="Genomic_DNA"/>
</dbReference>
<dbReference type="OrthoDB" id="9802248at2"/>
<evidence type="ECO:0000256" key="1">
    <source>
        <dbReference type="ARBA" id="ARBA00034221"/>
    </source>
</evidence>
<dbReference type="SMART" id="SM00849">
    <property type="entry name" value="Lactamase_B"/>
    <property type="match status" value="1"/>
</dbReference>
<accession>A0A089HQC2</accession>
<evidence type="ECO:0000313" key="5">
    <source>
        <dbReference type="EMBL" id="AIQ12583.1"/>
    </source>
</evidence>
<organism evidence="5 6">
    <name type="scientific">Paenibacillus durus</name>
    <name type="common">Paenibacillus azotofixans</name>
    <dbReference type="NCBI Taxonomy" id="44251"/>
    <lineage>
        <taxon>Bacteria</taxon>
        <taxon>Bacillati</taxon>
        <taxon>Bacillota</taxon>
        <taxon>Bacilli</taxon>
        <taxon>Bacillales</taxon>
        <taxon>Paenibacillaceae</taxon>
        <taxon>Paenibacillus</taxon>
    </lineage>
</organism>
<comment type="catalytic activity">
    <reaction evidence="1">
        <text>3',5'-cyclic CMP + H2O = CMP + H(+)</text>
        <dbReference type="Rhea" id="RHEA:72675"/>
        <dbReference type="ChEBI" id="CHEBI:15377"/>
        <dbReference type="ChEBI" id="CHEBI:15378"/>
        <dbReference type="ChEBI" id="CHEBI:58003"/>
        <dbReference type="ChEBI" id="CHEBI:60377"/>
    </reaction>
    <physiologicalReaction direction="left-to-right" evidence="1">
        <dbReference type="Rhea" id="RHEA:72676"/>
    </physiologicalReaction>
</comment>
<protein>
    <submittedName>
        <fullName evidence="5">Hydrolase</fullName>
    </submittedName>
</protein>